<dbReference type="EMBL" id="HBFR01009323">
    <property type="protein sequence ID" value="CAD8879588.1"/>
    <property type="molecule type" value="Transcribed_RNA"/>
</dbReference>
<comment type="cofactor">
    <cofactor evidence="1">
        <name>FAD</name>
        <dbReference type="ChEBI" id="CHEBI:57692"/>
    </cofactor>
</comment>
<name>A0A7S1B9J2_9STRA</name>
<dbReference type="GO" id="GO:0004489">
    <property type="term" value="F:methylenetetrahydrofolate reductase [NAD(P)H] activity"/>
    <property type="evidence" value="ECO:0007669"/>
    <property type="project" value="InterPro"/>
</dbReference>
<sequence length="414" mass="45589">MTAMADPKIIDLIRAEEEKDGWTSLEFFPPKSAEGVKNLTKRMERMKVTKPLFTDVTWGAGGSTADLSTTIAKTMRDVGYVANLHMTCTNMGDDIDPITAIKNALDEAKDAGIRNIVALRGDPPHGQDEWTAAEGGFTCALDLVKFMRKNYGDEFGISVAGYPEGHSKAITQLTEEEANNMTAAEKGRCSMRDGVTYVCKDEDYEKELIYLKEKVDAGSDFIMTQMFFDTAVYGTFVKDCRARGITCPIVPGLMCINAYRGFMNMTKFCRTRVPESLLAKMEEIKDDVDAVKAFGVSFGIQMCKDILSYNDTKGLHFYTLNLEKVVYGILDGLGITNSASKKTDESDAKSMQAVGSAWARVGDNIKTSYGGLGTVTDIREDGTTVVLLDKWDLANGQRPTLYLRPNAYTKVMAA</sequence>
<comment type="similarity">
    <text evidence="3">Belongs to the methylenetetrahydrofolate reductase family.</text>
</comment>
<dbReference type="UniPathway" id="UPA00193"/>
<dbReference type="SUPFAM" id="SSF51730">
    <property type="entry name" value="FAD-linked oxidoreductase"/>
    <property type="match status" value="1"/>
</dbReference>
<dbReference type="InterPro" id="IPR003171">
    <property type="entry name" value="Mehydrof_redctse-like"/>
</dbReference>
<evidence type="ECO:0000256" key="6">
    <source>
        <dbReference type="ARBA" id="ARBA00023002"/>
    </source>
</evidence>
<keyword evidence="6" id="KW-0560">Oxidoreductase</keyword>
<dbReference type="GO" id="GO:0035999">
    <property type="term" value="P:tetrahydrofolate interconversion"/>
    <property type="evidence" value="ECO:0007669"/>
    <property type="project" value="UniProtKB-UniPathway"/>
</dbReference>
<protein>
    <recommendedName>
        <fullName evidence="8">Methylenetetrahydrofolate reductase (NAD(P)H)</fullName>
    </recommendedName>
</protein>
<evidence type="ECO:0000256" key="1">
    <source>
        <dbReference type="ARBA" id="ARBA00001974"/>
    </source>
</evidence>
<evidence type="ECO:0000313" key="7">
    <source>
        <dbReference type="EMBL" id="CAD8879588.1"/>
    </source>
</evidence>
<dbReference type="AlphaFoldDB" id="A0A7S1B9J2"/>
<organism evidence="7">
    <name type="scientific">Corethron hystrix</name>
    <dbReference type="NCBI Taxonomy" id="216773"/>
    <lineage>
        <taxon>Eukaryota</taxon>
        <taxon>Sar</taxon>
        <taxon>Stramenopiles</taxon>
        <taxon>Ochrophyta</taxon>
        <taxon>Bacillariophyta</taxon>
        <taxon>Coscinodiscophyceae</taxon>
        <taxon>Corethrophycidae</taxon>
        <taxon>Corethrales</taxon>
        <taxon>Corethraceae</taxon>
        <taxon>Corethron</taxon>
    </lineage>
</organism>
<dbReference type="NCBIfam" id="TIGR00677">
    <property type="entry name" value="fadh2_euk"/>
    <property type="match status" value="1"/>
</dbReference>
<dbReference type="PANTHER" id="PTHR45754:SF3">
    <property type="entry name" value="METHYLENETETRAHYDROFOLATE REDUCTASE (NADPH)"/>
    <property type="match status" value="1"/>
</dbReference>
<dbReference type="CDD" id="cd00537">
    <property type="entry name" value="MTHFR"/>
    <property type="match status" value="1"/>
</dbReference>
<evidence type="ECO:0000256" key="5">
    <source>
        <dbReference type="ARBA" id="ARBA00022827"/>
    </source>
</evidence>
<dbReference type="InterPro" id="IPR029041">
    <property type="entry name" value="FAD-linked_oxidoreductase-like"/>
</dbReference>
<gene>
    <name evidence="7" type="ORF">CHYS00102_LOCUS6772</name>
</gene>
<reference evidence="7" key="1">
    <citation type="submission" date="2021-01" db="EMBL/GenBank/DDBJ databases">
        <authorList>
            <person name="Corre E."/>
            <person name="Pelletier E."/>
            <person name="Niang G."/>
            <person name="Scheremetjew M."/>
            <person name="Finn R."/>
            <person name="Kale V."/>
            <person name="Holt S."/>
            <person name="Cochrane G."/>
            <person name="Meng A."/>
            <person name="Brown T."/>
            <person name="Cohen L."/>
        </authorList>
    </citation>
    <scope>NUCLEOTIDE SEQUENCE</scope>
    <source>
        <strain evidence="7">308</strain>
    </source>
</reference>
<dbReference type="GO" id="GO:0009086">
    <property type="term" value="P:methionine biosynthetic process"/>
    <property type="evidence" value="ECO:0007669"/>
    <property type="project" value="TreeGrafter"/>
</dbReference>
<evidence type="ECO:0008006" key="8">
    <source>
        <dbReference type="Google" id="ProtNLM"/>
    </source>
</evidence>
<dbReference type="GO" id="GO:0071949">
    <property type="term" value="F:FAD binding"/>
    <property type="evidence" value="ECO:0007669"/>
    <property type="project" value="TreeGrafter"/>
</dbReference>
<keyword evidence="4" id="KW-0285">Flavoprotein</keyword>
<dbReference type="GO" id="GO:0005829">
    <property type="term" value="C:cytosol"/>
    <property type="evidence" value="ECO:0007669"/>
    <property type="project" value="TreeGrafter"/>
</dbReference>
<evidence type="ECO:0000256" key="3">
    <source>
        <dbReference type="ARBA" id="ARBA00006743"/>
    </source>
</evidence>
<evidence type="ECO:0000256" key="4">
    <source>
        <dbReference type="ARBA" id="ARBA00022630"/>
    </source>
</evidence>
<dbReference type="Pfam" id="PF02219">
    <property type="entry name" value="MTHFR"/>
    <property type="match status" value="1"/>
</dbReference>
<proteinExistence type="inferred from homology"/>
<comment type="pathway">
    <text evidence="2">One-carbon metabolism; tetrahydrofolate interconversion.</text>
</comment>
<evidence type="ECO:0000256" key="2">
    <source>
        <dbReference type="ARBA" id="ARBA00004777"/>
    </source>
</evidence>
<accession>A0A7S1B9J2</accession>
<dbReference type="PANTHER" id="PTHR45754">
    <property type="entry name" value="METHYLENETETRAHYDROFOLATE REDUCTASE"/>
    <property type="match status" value="1"/>
</dbReference>
<keyword evidence="5" id="KW-0274">FAD</keyword>
<dbReference type="InterPro" id="IPR004621">
    <property type="entry name" value="Fadh2_euk"/>
</dbReference>
<dbReference type="Gene3D" id="3.20.20.220">
    <property type="match status" value="1"/>
</dbReference>